<accession>A0A4U3L1R0</accession>
<reference evidence="1 2" key="1">
    <citation type="submission" date="2019-05" db="EMBL/GenBank/DDBJ databases">
        <title>Panacibacter sp. strain 17mud1-8 Genome sequencing and assembly.</title>
        <authorList>
            <person name="Chhetri G."/>
        </authorList>
    </citation>
    <scope>NUCLEOTIDE SEQUENCE [LARGE SCALE GENOMIC DNA]</scope>
    <source>
        <strain evidence="1 2">17mud1-8</strain>
    </source>
</reference>
<dbReference type="InterPro" id="IPR053865">
    <property type="entry name" value="DUF6934"/>
</dbReference>
<dbReference type="OrthoDB" id="1343312at2"/>
<protein>
    <submittedName>
        <fullName evidence="1">Uncharacterized protein</fullName>
    </submittedName>
</protein>
<comment type="caution">
    <text evidence="1">The sequence shown here is derived from an EMBL/GenBank/DDBJ whole genome shotgun (WGS) entry which is preliminary data.</text>
</comment>
<sequence length="140" mass="16012">MFLFYTLHNCYHIDSSPDFLNFKFISIGTKRRHHKAVCYRKSDVKGIYDLGFSDKEPVSGSISDLSVTNNNDNQKVLTTIIRTLYLFTDHNPDAVVIASGSTPPRTRLYRMCITNNLVTIKQDFSVHGLTDMDCEPFRKA</sequence>
<dbReference type="Pfam" id="PF22028">
    <property type="entry name" value="DUF6934"/>
    <property type="match status" value="1"/>
</dbReference>
<dbReference type="EMBL" id="SZQL01000006">
    <property type="protein sequence ID" value="TKK68938.1"/>
    <property type="molecule type" value="Genomic_DNA"/>
</dbReference>
<keyword evidence="2" id="KW-1185">Reference proteome</keyword>
<dbReference type="Proteomes" id="UP000305848">
    <property type="component" value="Unassembled WGS sequence"/>
</dbReference>
<name>A0A4U3L1R0_9BACT</name>
<dbReference type="AlphaFoldDB" id="A0A4U3L1R0"/>
<proteinExistence type="predicted"/>
<gene>
    <name evidence="1" type="ORF">FC093_09595</name>
</gene>
<dbReference type="RefSeq" id="WP_137261558.1">
    <property type="nucleotide sequence ID" value="NZ_SZQL01000006.1"/>
</dbReference>
<evidence type="ECO:0000313" key="2">
    <source>
        <dbReference type="Proteomes" id="UP000305848"/>
    </source>
</evidence>
<organism evidence="1 2">
    <name type="scientific">Ilyomonas limi</name>
    <dbReference type="NCBI Taxonomy" id="2575867"/>
    <lineage>
        <taxon>Bacteria</taxon>
        <taxon>Pseudomonadati</taxon>
        <taxon>Bacteroidota</taxon>
        <taxon>Chitinophagia</taxon>
        <taxon>Chitinophagales</taxon>
        <taxon>Chitinophagaceae</taxon>
        <taxon>Ilyomonas</taxon>
    </lineage>
</organism>
<evidence type="ECO:0000313" key="1">
    <source>
        <dbReference type="EMBL" id="TKK68938.1"/>
    </source>
</evidence>